<reference evidence="2" key="2">
    <citation type="submission" date="2025-08" db="UniProtKB">
        <authorList>
            <consortium name="RefSeq"/>
        </authorList>
    </citation>
    <scope>IDENTIFICATION</scope>
</reference>
<dbReference type="VEuPathDB" id="FungiDB:An02g05950"/>
<accession>A0AAJ8E0Z7</accession>
<dbReference type="GeneID" id="84590346"/>
<sequence length="160" mass="17422">MADPWDTGCIYQGRVMMFPTGLRRMYDPASVICSTVSNATRAGVGYVRTTEKGGGTKRKEEEGVLRGKGGKGKPGVEGIHDLLDGQKGESNPVPLADQQPRGLGSQCETARFICLVYMADYNFFLGWKRIVVTFPNRHLPRFERASSPSSSSSSAAEAEE</sequence>
<dbReference type="RefSeq" id="XP_059603395.1">
    <property type="nucleotide sequence ID" value="XM_059746334.1"/>
</dbReference>
<dbReference type="AlphaFoldDB" id="A0AAJ8E0Z7"/>
<feature type="compositionally biased region" description="Basic and acidic residues" evidence="1">
    <location>
        <begin position="78"/>
        <end position="87"/>
    </location>
</feature>
<evidence type="ECO:0000256" key="1">
    <source>
        <dbReference type="SAM" id="MobiDB-lite"/>
    </source>
</evidence>
<feature type="region of interest" description="Disordered" evidence="1">
    <location>
        <begin position="50"/>
        <end position="101"/>
    </location>
</feature>
<feature type="region of interest" description="Disordered" evidence="1">
    <location>
        <begin position="141"/>
        <end position="160"/>
    </location>
</feature>
<dbReference type="KEGG" id="ang:An02g05950"/>
<protein>
    <submittedName>
        <fullName evidence="2">Uncharacterized protein</fullName>
    </submittedName>
</protein>
<name>A0AAJ8E0Z7_ASPNG</name>
<evidence type="ECO:0000313" key="2">
    <source>
        <dbReference type="RefSeq" id="XP_059603395.1"/>
    </source>
</evidence>
<gene>
    <name evidence="2" type="ORF">An02g05950</name>
</gene>
<feature type="compositionally biased region" description="Low complexity" evidence="1">
    <location>
        <begin position="145"/>
        <end position="160"/>
    </location>
</feature>
<proteinExistence type="predicted"/>
<reference evidence="2" key="1">
    <citation type="submission" date="2025-02" db="EMBL/GenBank/DDBJ databases">
        <authorList>
            <consortium name="NCBI Genome Project"/>
        </authorList>
    </citation>
    <scope>NUCLEOTIDE SEQUENCE</scope>
</reference>
<organism evidence="2">
    <name type="scientific">Aspergillus niger</name>
    <dbReference type="NCBI Taxonomy" id="5061"/>
    <lineage>
        <taxon>Eukaryota</taxon>
        <taxon>Fungi</taxon>
        <taxon>Dikarya</taxon>
        <taxon>Ascomycota</taxon>
        <taxon>Pezizomycotina</taxon>
        <taxon>Eurotiomycetes</taxon>
        <taxon>Eurotiomycetidae</taxon>
        <taxon>Eurotiales</taxon>
        <taxon>Aspergillaceae</taxon>
        <taxon>Aspergillus</taxon>
        <taxon>Aspergillus subgen. Circumdati</taxon>
    </lineage>
</organism>